<dbReference type="InterPro" id="IPR016176">
    <property type="entry name" value="Cbl-dep_enz_cat"/>
</dbReference>
<keyword evidence="4" id="KW-0846">Cobalamin</keyword>
<keyword evidence="6" id="KW-0413">Isomerase</keyword>
<dbReference type="PROSITE" id="PS51332">
    <property type="entry name" value="B12_BINDING"/>
    <property type="match status" value="1"/>
</dbReference>
<evidence type="ECO:0000256" key="5">
    <source>
        <dbReference type="ARBA" id="ARBA00022723"/>
    </source>
</evidence>
<dbReference type="Pfam" id="PF01642">
    <property type="entry name" value="MM_CoA_mutase"/>
    <property type="match status" value="1"/>
</dbReference>
<dbReference type="RefSeq" id="WP_264248690.1">
    <property type="nucleotide sequence ID" value="NZ_CP107567.1"/>
</dbReference>
<evidence type="ECO:0000313" key="10">
    <source>
        <dbReference type="EMBL" id="UYQ65481.1"/>
    </source>
</evidence>
<dbReference type="CDD" id="cd02071">
    <property type="entry name" value="MM_CoA_mut_B12_BD"/>
    <property type="match status" value="1"/>
</dbReference>
<comment type="similarity">
    <text evidence="2">Belongs to the methylmalonyl-CoA mutase family.</text>
</comment>
<dbReference type="SUPFAM" id="SSF51703">
    <property type="entry name" value="Cobalamin (vitamin B12)-dependent enzymes"/>
    <property type="match status" value="1"/>
</dbReference>
<feature type="compositionally biased region" description="Basic and acidic residues" evidence="8">
    <location>
        <begin position="21"/>
        <end position="50"/>
    </location>
</feature>
<dbReference type="InterPro" id="IPR006158">
    <property type="entry name" value="Cobalamin-bd"/>
</dbReference>
<dbReference type="SUPFAM" id="SSF52242">
    <property type="entry name" value="Cobalamin (vitamin B12)-binding domain"/>
    <property type="match status" value="1"/>
</dbReference>
<comment type="subunit">
    <text evidence="3">Heterodimer of an alpha and a beta chain.</text>
</comment>
<evidence type="ECO:0000256" key="2">
    <source>
        <dbReference type="ARBA" id="ARBA00008465"/>
    </source>
</evidence>
<dbReference type="InterPro" id="IPR006159">
    <property type="entry name" value="Acid_CoA_mut_C"/>
</dbReference>
<evidence type="ECO:0000313" key="11">
    <source>
        <dbReference type="Proteomes" id="UP001163878"/>
    </source>
</evidence>
<sequence length="712" mass="77415">MHEPRKAAIGPEGAPVSKATRPRERSDRGARNLDSGFERPKGSEPRKKDRPWLMRTYAGHSTAEASNELYRRNLAKGQTGLSVAFDLPTQTGYDPDHVLARGEVGRVGVPVSHLGDMRRLFQDIPLEQMNTSMTINATAMWLLALYQVVAEEQGADIRLLQGTTQNDIVKEYLSRGTHVFPPGPSLRLTTDMITYTVANIPKWNPINICSYHLQEAGATPVQEIAYAMSTAIAVLDAVRDSGQVPAEKFGDVVARISFFVNAGVRFVEEMCKMRAFGRIWDKVTRERYGIENEKQRRFRYGVQVNSLGLTEAQPENNVQRIVLEMLAVTLSKDARARAVQLPAWNEALGLPRPWDQQWSLRIQQVLAHESDLLEYEDIFAGSHVVEAKVGSLVEECLAEIDRIQEMGGAMAAVESGYLKSQLVSSHAERRARIEAGDEKIVGVNIYETTEENPLTADLDTAIMTVDPANEARVVAKLHEWRADRDESRAAEALAALKKAAAGTENLMAATVECARAGVTTGEWAWALRDVFGEFRAPTGVSSAPVAVAAEAGTPLAAVREKVARTADDLGSGRLRLLVGKPGLDGHSNGAEQIAVRARDAGFEVVYQGIRLTPEQIVSAALAEDVHCVGLSILSGSHAELVPDVLERLRDAGAADIPVIVGGIIPNADAAELKAAGVAAVFTPKDFGITEIIGRIVDEIRTANKLDPLEVPA</sequence>
<evidence type="ECO:0000256" key="4">
    <source>
        <dbReference type="ARBA" id="ARBA00022628"/>
    </source>
</evidence>
<dbReference type="Proteomes" id="UP001163878">
    <property type="component" value="Chromosome"/>
</dbReference>
<reference evidence="10" key="1">
    <citation type="submission" date="2022-10" db="EMBL/GenBank/DDBJ databases">
        <title>Cytochrome P450 Catalyzes Benzene Ring Formation in the Biosynthesis of Trialkyl-Substituted Aromatic Polyketides.</title>
        <authorList>
            <person name="Zhao E."/>
            <person name="Ge H."/>
        </authorList>
    </citation>
    <scope>NUCLEOTIDE SEQUENCE</scope>
    <source>
        <strain evidence="10">NA0869</strain>
    </source>
</reference>
<dbReference type="InterPro" id="IPR006098">
    <property type="entry name" value="MMCoA_mutase_a_cat"/>
</dbReference>
<dbReference type="NCBIfam" id="TIGR00641">
    <property type="entry name" value="acid_CoA_mut_N"/>
    <property type="match status" value="1"/>
</dbReference>
<dbReference type="InterPro" id="IPR036724">
    <property type="entry name" value="Cobalamin-bd_sf"/>
</dbReference>
<feature type="region of interest" description="Disordered" evidence="8">
    <location>
        <begin position="1"/>
        <end position="50"/>
    </location>
</feature>
<evidence type="ECO:0000256" key="3">
    <source>
        <dbReference type="ARBA" id="ARBA00011870"/>
    </source>
</evidence>
<dbReference type="NCBIfam" id="TIGR00640">
    <property type="entry name" value="acid_CoA_mut_C"/>
    <property type="match status" value="1"/>
</dbReference>
<dbReference type="InterPro" id="IPR006099">
    <property type="entry name" value="MeMalonylCoA_mutase_a/b_cat"/>
</dbReference>
<keyword evidence="7" id="KW-0170">Cobalt</keyword>
<dbReference type="Gene3D" id="3.40.50.280">
    <property type="entry name" value="Cobalamin-binding domain"/>
    <property type="match status" value="1"/>
</dbReference>
<evidence type="ECO:0000256" key="6">
    <source>
        <dbReference type="ARBA" id="ARBA00023235"/>
    </source>
</evidence>
<gene>
    <name evidence="10" type="ORF">OGH68_31140</name>
</gene>
<dbReference type="PANTHER" id="PTHR48101">
    <property type="entry name" value="METHYLMALONYL-COA MUTASE, MITOCHONDRIAL-RELATED"/>
    <property type="match status" value="1"/>
</dbReference>
<keyword evidence="5" id="KW-0479">Metal-binding</keyword>
<dbReference type="EMBL" id="CP107567">
    <property type="protein sequence ID" value="UYQ65481.1"/>
    <property type="molecule type" value="Genomic_DNA"/>
</dbReference>
<dbReference type="Pfam" id="PF02310">
    <property type="entry name" value="B12-binding"/>
    <property type="match status" value="1"/>
</dbReference>
<accession>A0ABY6IF16</accession>
<protein>
    <submittedName>
        <fullName evidence="10">Protein meaA</fullName>
    </submittedName>
</protein>
<evidence type="ECO:0000256" key="7">
    <source>
        <dbReference type="ARBA" id="ARBA00023285"/>
    </source>
</evidence>
<evidence type="ECO:0000256" key="8">
    <source>
        <dbReference type="SAM" id="MobiDB-lite"/>
    </source>
</evidence>
<organism evidence="10 11">
    <name type="scientific">Streptomyces peucetius</name>
    <dbReference type="NCBI Taxonomy" id="1950"/>
    <lineage>
        <taxon>Bacteria</taxon>
        <taxon>Bacillati</taxon>
        <taxon>Actinomycetota</taxon>
        <taxon>Actinomycetes</taxon>
        <taxon>Kitasatosporales</taxon>
        <taxon>Streptomycetaceae</taxon>
        <taxon>Streptomyces</taxon>
    </lineage>
</organism>
<proteinExistence type="inferred from homology"/>
<comment type="cofactor">
    <cofactor evidence="1">
        <name>adenosylcob(III)alamin</name>
        <dbReference type="ChEBI" id="CHEBI:18408"/>
    </cofactor>
</comment>
<evidence type="ECO:0000259" key="9">
    <source>
        <dbReference type="PROSITE" id="PS51332"/>
    </source>
</evidence>
<evidence type="ECO:0000256" key="1">
    <source>
        <dbReference type="ARBA" id="ARBA00001922"/>
    </source>
</evidence>
<name>A0ABY6IF16_STRPE</name>
<dbReference type="PANTHER" id="PTHR48101:SF3">
    <property type="entry name" value="COENZYME B12-DEPENDENT MUTASE"/>
    <property type="match status" value="1"/>
</dbReference>
<dbReference type="Gene3D" id="3.20.20.240">
    <property type="entry name" value="Methylmalonyl-CoA mutase"/>
    <property type="match status" value="1"/>
</dbReference>
<feature type="domain" description="B12-binding" evidence="9">
    <location>
        <begin position="573"/>
        <end position="702"/>
    </location>
</feature>
<keyword evidence="11" id="KW-1185">Reference proteome</keyword>